<dbReference type="Proteomes" id="UP000681967">
    <property type="component" value="Unassembled WGS sequence"/>
</dbReference>
<reference evidence="1" key="1">
    <citation type="submission" date="2021-02" db="EMBL/GenBank/DDBJ databases">
        <authorList>
            <person name="Nowell W R."/>
        </authorList>
    </citation>
    <scope>NUCLEOTIDE SEQUENCE</scope>
</reference>
<feature type="non-terminal residue" evidence="1">
    <location>
        <position position="56"/>
    </location>
</feature>
<comment type="caution">
    <text evidence="1">The sequence shown here is derived from an EMBL/GenBank/DDBJ whole genome shotgun (WGS) entry which is preliminary data.</text>
</comment>
<feature type="non-terminal residue" evidence="1">
    <location>
        <position position="1"/>
    </location>
</feature>
<gene>
    <name evidence="1" type="ORF">BYL167_LOCUS42947</name>
</gene>
<sequence length="56" mass="6527">MHLLRYSTQNRRNDITALLADRCIQENIKIGSSMNEIDILTGYTLSRDIVEQLARY</sequence>
<dbReference type="EMBL" id="CAJOBH010112869">
    <property type="protein sequence ID" value="CAF4670479.1"/>
    <property type="molecule type" value="Genomic_DNA"/>
</dbReference>
<protein>
    <submittedName>
        <fullName evidence="1">Uncharacterized protein</fullName>
    </submittedName>
</protein>
<dbReference type="AlphaFoldDB" id="A0A8S3A506"/>
<organism evidence="1 2">
    <name type="scientific">Rotaria magnacalcarata</name>
    <dbReference type="NCBI Taxonomy" id="392030"/>
    <lineage>
        <taxon>Eukaryota</taxon>
        <taxon>Metazoa</taxon>
        <taxon>Spiralia</taxon>
        <taxon>Gnathifera</taxon>
        <taxon>Rotifera</taxon>
        <taxon>Eurotatoria</taxon>
        <taxon>Bdelloidea</taxon>
        <taxon>Philodinida</taxon>
        <taxon>Philodinidae</taxon>
        <taxon>Rotaria</taxon>
    </lineage>
</organism>
<evidence type="ECO:0000313" key="1">
    <source>
        <dbReference type="EMBL" id="CAF4670479.1"/>
    </source>
</evidence>
<accession>A0A8S3A506</accession>
<proteinExistence type="predicted"/>
<evidence type="ECO:0000313" key="2">
    <source>
        <dbReference type="Proteomes" id="UP000681967"/>
    </source>
</evidence>
<name>A0A8S3A506_9BILA</name>